<evidence type="ECO:0000256" key="1">
    <source>
        <dbReference type="ARBA" id="ARBA00004651"/>
    </source>
</evidence>
<gene>
    <name evidence="10" type="ORF">J2S74_005484</name>
</gene>
<dbReference type="Proteomes" id="UP001230005">
    <property type="component" value="Unassembled WGS sequence"/>
</dbReference>
<evidence type="ECO:0000256" key="4">
    <source>
        <dbReference type="ARBA" id="ARBA00022840"/>
    </source>
</evidence>
<evidence type="ECO:0000256" key="2">
    <source>
        <dbReference type="ARBA" id="ARBA00022692"/>
    </source>
</evidence>
<dbReference type="InterPro" id="IPR039421">
    <property type="entry name" value="Type_1_exporter"/>
</dbReference>
<evidence type="ECO:0000256" key="3">
    <source>
        <dbReference type="ARBA" id="ARBA00022741"/>
    </source>
</evidence>
<dbReference type="EMBL" id="JAUSUG010000042">
    <property type="protein sequence ID" value="MDQ0258021.1"/>
    <property type="molecule type" value="Genomic_DNA"/>
</dbReference>
<feature type="transmembrane region" description="Helical" evidence="7">
    <location>
        <begin position="134"/>
        <end position="153"/>
    </location>
</feature>
<dbReference type="SUPFAM" id="SSF90123">
    <property type="entry name" value="ABC transporter transmembrane region"/>
    <property type="match status" value="1"/>
</dbReference>
<dbReference type="PROSITE" id="PS50929">
    <property type="entry name" value="ABC_TM1F"/>
    <property type="match status" value="1"/>
</dbReference>
<dbReference type="InterPro" id="IPR017871">
    <property type="entry name" value="ABC_transporter-like_CS"/>
</dbReference>
<protein>
    <submittedName>
        <fullName evidence="10">ATP-binding cassette subfamily B protein</fullName>
    </submittedName>
</protein>
<dbReference type="InterPro" id="IPR036640">
    <property type="entry name" value="ABC1_TM_sf"/>
</dbReference>
<organism evidence="10 11">
    <name type="scientific">Evansella vedderi</name>
    <dbReference type="NCBI Taxonomy" id="38282"/>
    <lineage>
        <taxon>Bacteria</taxon>
        <taxon>Bacillati</taxon>
        <taxon>Bacillota</taxon>
        <taxon>Bacilli</taxon>
        <taxon>Bacillales</taxon>
        <taxon>Bacillaceae</taxon>
        <taxon>Evansella</taxon>
    </lineage>
</organism>
<feature type="transmembrane region" description="Helical" evidence="7">
    <location>
        <begin position="281"/>
        <end position="301"/>
    </location>
</feature>
<dbReference type="PROSITE" id="PS50893">
    <property type="entry name" value="ABC_TRANSPORTER_2"/>
    <property type="match status" value="1"/>
</dbReference>
<reference evidence="10 11" key="1">
    <citation type="submission" date="2023-07" db="EMBL/GenBank/DDBJ databases">
        <title>Genomic Encyclopedia of Type Strains, Phase IV (KMG-IV): sequencing the most valuable type-strain genomes for metagenomic binning, comparative biology and taxonomic classification.</title>
        <authorList>
            <person name="Goeker M."/>
        </authorList>
    </citation>
    <scope>NUCLEOTIDE SEQUENCE [LARGE SCALE GENOMIC DNA]</scope>
    <source>
        <strain evidence="10 11">DSM 9768</strain>
    </source>
</reference>
<dbReference type="InterPro" id="IPR011527">
    <property type="entry name" value="ABC1_TM_dom"/>
</dbReference>
<dbReference type="PANTHER" id="PTHR43394">
    <property type="entry name" value="ATP-DEPENDENT PERMEASE MDL1, MITOCHONDRIAL"/>
    <property type="match status" value="1"/>
</dbReference>
<keyword evidence="4 10" id="KW-0067">ATP-binding</keyword>
<dbReference type="CDD" id="cd18541">
    <property type="entry name" value="ABC_6TM_TmrB_like"/>
    <property type="match status" value="1"/>
</dbReference>
<evidence type="ECO:0000313" key="11">
    <source>
        <dbReference type="Proteomes" id="UP001230005"/>
    </source>
</evidence>
<sequence>MFSVLRKLTWFFKAHWRRYTIAISILLVVSLLEVLPPRLLGIFIDEVLQGQLTAERLQFYIFFLLGLMVVIYFMTYVWMRKLFGGAFILERTLRSKYMHHLMKMTPTFYEKNKTGDLMAKATNDLKAISHTTGFGILTLIDSTIFLIVILFMMTFLVSWKLTLAAFLPLPIMAWLMKKYGKIIHERFMKAQTAFGNMNDQVLESIGGVRVVRAFVKEKDDQKRFERLTDDVLQKNISVARIDALFEPTIKILVGLSYMIGLGYGSYLVFRNEITLGQLVSFNIYLGMLIWPMFAFGELMNIMQRGNASMDRLNATFSYEPDVKNNKDLVSVVTPDVIQFKHLTFQYPSSKEPNLKGIDVTIIRGMTVGLVGKTGSGKTTFFKQLLREYPTDGKQLLITGVPIENISLSQLKSWIGYVPQDQFLFSKTIRENIMFGRPDAEEYDLCRVMDLASITADMDTFSNGMETLVGEKGISLSGGQKQRISIARALIKDPEILLLDDALSAVDAKTEAFIVNNIRRERSGKTTFITSHRMSAVRHADIILVFENGEIVERGTHEELMENHGWYFEQYTKQQMEEGEKQTTEHLEVEGFRTKEQVKGVHAQ</sequence>
<dbReference type="SMART" id="SM00382">
    <property type="entry name" value="AAA"/>
    <property type="match status" value="1"/>
</dbReference>
<feature type="domain" description="ABC transmembrane type-1" evidence="9">
    <location>
        <begin position="21"/>
        <end position="304"/>
    </location>
</feature>
<feature type="domain" description="ABC transporter" evidence="8">
    <location>
        <begin position="337"/>
        <end position="572"/>
    </location>
</feature>
<dbReference type="RefSeq" id="WP_307332657.1">
    <property type="nucleotide sequence ID" value="NZ_JAUSUG010000042.1"/>
</dbReference>
<evidence type="ECO:0000256" key="6">
    <source>
        <dbReference type="ARBA" id="ARBA00023136"/>
    </source>
</evidence>
<accession>A0ABU0A3F2</accession>
<proteinExistence type="predicted"/>
<evidence type="ECO:0000256" key="7">
    <source>
        <dbReference type="SAM" id="Phobius"/>
    </source>
</evidence>
<keyword evidence="3" id="KW-0547">Nucleotide-binding</keyword>
<dbReference type="PROSITE" id="PS00211">
    <property type="entry name" value="ABC_TRANSPORTER_1"/>
    <property type="match status" value="1"/>
</dbReference>
<evidence type="ECO:0000256" key="5">
    <source>
        <dbReference type="ARBA" id="ARBA00022989"/>
    </source>
</evidence>
<dbReference type="Gene3D" id="3.40.50.300">
    <property type="entry name" value="P-loop containing nucleotide triphosphate hydrolases"/>
    <property type="match status" value="1"/>
</dbReference>
<evidence type="ECO:0000259" key="8">
    <source>
        <dbReference type="PROSITE" id="PS50893"/>
    </source>
</evidence>
<dbReference type="Pfam" id="PF00005">
    <property type="entry name" value="ABC_tran"/>
    <property type="match status" value="1"/>
</dbReference>
<dbReference type="InterPro" id="IPR027417">
    <property type="entry name" value="P-loop_NTPase"/>
</dbReference>
<dbReference type="SUPFAM" id="SSF52540">
    <property type="entry name" value="P-loop containing nucleoside triphosphate hydrolases"/>
    <property type="match status" value="1"/>
</dbReference>
<keyword evidence="5 7" id="KW-1133">Transmembrane helix</keyword>
<comment type="subcellular location">
    <subcellularLocation>
        <location evidence="1">Cell membrane</location>
        <topology evidence="1">Multi-pass membrane protein</topology>
    </subcellularLocation>
</comment>
<evidence type="ECO:0000313" key="10">
    <source>
        <dbReference type="EMBL" id="MDQ0258021.1"/>
    </source>
</evidence>
<comment type="caution">
    <text evidence="10">The sequence shown here is derived from an EMBL/GenBank/DDBJ whole genome shotgun (WGS) entry which is preliminary data.</text>
</comment>
<keyword evidence="6 7" id="KW-0472">Membrane</keyword>
<keyword evidence="11" id="KW-1185">Reference proteome</keyword>
<dbReference type="InterPro" id="IPR003593">
    <property type="entry name" value="AAA+_ATPase"/>
</dbReference>
<feature type="transmembrane region" description="Helical" evidence="7">
    <location>
        <begin position="57"/>
        <end position="79"/>
    </location>
</feature>
<keyword evidence="2 7" id="KW-0812">Transmembrane</keyword>
<dbReference type="PANTHER" id="PTHR43394:SF1">
    <property type="entry name" value="ATP-BINDING CASSETTE SUB-FAMILY B MEMBER 10, MITOCHONDRIAL"/>
    <property type="match status" value="1"/>
</dbReference>
<dbReference type="Pfam" id="PF00664">
    <property type="entry name" value="ABC_membrane"/>
    <property type="match status" value="1"/>
</dbReference>
<dbReference type="GO" id="GO:0005524">
    <property type="term" value="F:ATP binding"/>
    <property type="evidence" value="ECO:0007669"/>
    <property type="project" value="UniProtKB-KW"/>
</dbReference>
<name>A0ABU0A3F2_9BACI</name>
<dbReference type="InterPro" id="IPR003439">
    <property type="entry name" value="ABC_transporter-like_ATP-bd"/>
</dbReference>
<dbReference type="Gene3D" id="1.20.1560.10">
    <property type="entry name" value="ABC transporter type 1, transmembrane domain"/>
    <property type="match status" value="1"/>
</dbReference>
<feature type="transmembrane region" description="Helical" evidence="7">
    <location>
        <begin position="249"/>
        <end position="269"/>
    </location>
</feature>
<evidence type="ECO:0000259" key="9">
    <source>
        <dbReference type="PROSITE" id="PS50929"/>
    </source>
</evidence>